<organism evidence="1 2">
    <name type="scientific">Ralstonia solanacearum (strain Po82)</name>
    <dbReference type="NCBI Taxonomy" id="1031711"/>
    <lineage>
        <taxon>Bacteria</taxon>
        <taxon>Pseudomonadati</taxon>
        <taxon>Pseudomonadota</taxon>
        <taxon>Betaproteobacteria</taxon>
        <taxon>Burkholderiales</taxon>
        <taxon>Burkholderiaceae</taxon>
        <taxon>Ralstonia</taxon>
        <taxon>Ralstonia solanacearum species complex</taxon>
    </lineage>
</organism>
<accession>F6GBG5</accession>
<evidence type="ECO:0000313" key="1">
    <source>
        <dbReference type="EMBL" id="AEG72031.1"/>
    </source>
</evidence>
<proteinExistence type="predicted"/>
<protein>
    <submittedName>
        <fullName evidence="1">Uncharacterized protein</fullName>
    </submittedName>
</protein>
<gene>
    <name evidence="1" type="ordered locus">RSPO_m01396</name>
</gene>
<sequence>MAESGRCLPRMCHTCSHRAELCRWCRQCSSILKYAKFGPRYPKQALDFNEGQAVIEQGDFQRVVGIAPEDFSNNLSTIVQELKFEPISLDI</sequence>
<reference evidence="1 2" key="1">
    <citation type="journal article" date="2011" name="J. Bacteriol.">
        <title>Complete genome sequence of the plant pathogen Ralstonia solanacearum strain Po82.</title>
        <authorList>
            <person name="Xu J."/>
            <person name="Zheng H.J."/>
            <person name="Liu L."/>
            <person name="Pan Z.C."/>
            <person name="Prior P."/>
            <person name="Tang B."/>
            <person name="Xu J.S."/>
            <person name="Zhang H."/>
            <person name="Tian Q."/>
            <person name="Zhang L.Q."/>
            <person name="Feng J."/>
        </authorList>
    </citation>
    <scope>NUCLEOTIDE SEQUENCE [LARGE SCALE GENOMIC DNA]</scope>
    <source>
        <strain evidence="2">Po82</strain>
    </source>
</reference>
<dbReference type="PATRIC" id="fig|1031711.3.peg.4584"/>
<evidence type="ECO:0000313" key="2">
    <source>
        <dbReference type="Proteomes" id="UP000007953"/>
    </source>
</evidence>
<dbReference type="Proteomes" id="UP000007953">
    <property type="component" value="Plasmid megaplasmid"/>
</dbReference>
<dbReference type="KEGG" id="rsn:RSPO_m01396"/>
<keyword evidence="1" id="KW-0614">Plasmid</keyword>
<dbReference type="EMBL" id="CP002820">
    <property type="protein sequence ID" value="AEG72031.1"/>
    <property type="molecule type" value="Genomic_DNA"/>
</dbReference>
<geneLocation type="plasmid" evidence="2"/>
<dbReference type="AlphaFoldDB" id="F6GBG5"/>
<dbReference type="HOGENOM" id="CLU_2424775_0_0_4"/>
<name>F6GBG5_RALS8</name>